<gene>
    <name evidence="1" type="ORF">SAMN05878282_10160</name>
</gene>
<sequence>MPCPKARVACSDPQLAQHLRRLLGDCEVIEEPHHCSQAPLCRWLDEAPLGPGGQVQAALAEAVATLERTRHAFRSRELGQLRQRLEQLLIELSATPD</sequence>
<protein>
    <submittedName>
        <fullName evidence="1">Uncharacterized protein</fullName>
    </submittedName>
</protein>
<evidence type="ECO:0000313" key="1">
    <source>
        <dbReference type="EMBL" id="SIP87581.1"/>
    </source>
</evidence>
<name>A0A1N7GLL6_AQUAC</name>
<reference evidence="1 2" key="1">
    <citation type="submission" date="2017-01" db="EMBL/GenBank/DDBJ databases">
        <authorList>
            <person name="Mah S.A."/>
            <person name="Swanson W.J."/>
            <person name="Moy G.W."/>
            <person name="Vacquier V.D."/>
        </authorList>
    </citation>
    <scope>NUCLEOTIDE SEQUENCE [LARGE SCALE GENOMIC DNA]</scope>
    <source>
        <strain evidence="1 2">RU36E</strain>
    </source>
</reference>
<organism evidence="1 2">
    <name type="scientific">Aquipseudomonas alcaligenes</name>
    <name type="common">Pseudomonas alcaligenes</name>
    <dbReference type="NCBI Taxonomy" id="43263"/>
    <lineage>
        <taxon>Bacteria</taxon>
        <taxon>Pseudomonadati</taxon>
        <taxon>Pseudomonadota</taxon>
        <taxon>Gammaproteobacteria</taxon>
        <taxon>Pseudomonadales</taxon>
        <taxon>Pseudomonadaceae</taxon>
        <taxon>Aquipseudomonas</taxon>
    </lineage>
</organism>
<evidence type="ECO:0000313" key="2">
    <source>
        <dbReference type="Proteomes" id="UP000185841"/>
    </source>
</evidence>
<proteinExistence type="predicted"/>
<dbReference type="Proteomes" id="UP000185841">
    <property type="component" value="Unassembled WGS sequence"/>
</dbReference>
<dbReference type="RefSeq" id="WP_076423408.1">
    <property type="nucleotide sequence ID" value="NZ_FTMP01000001.1"/>
</dbReference>
<dbReference type="EMBL" id="FTMP01000001">
    <property type="protein sequence ID" value="SIP87581.1"/>
    <property type="molecule type" value="Genomic_DNA"/>
</dbReference>
<accession>A0A1N7GLL6</accession>
<dbReference type="AlphaFoldDB" id="A0A1N7GLL6"/>